<proteinExistence type="predicted"/>
<evidence type="ECO:0000256" key="2">
    <source>
        <dbReference type="SAM" id="Phobius"/>
    </source>
</evidence>
<organism evidence="3 4">
    <name type="scientific">Halobacillus kuroshimensis</name>
    <dbReference type="NCBI Taxonomy" id="302481"/>
    <lineage>
        <taxon>Bacteria</taxon>
        <taxon>Bacillati</taxon>
        <taxon>Bacillota</taxon>
        <taxon>Bacilli</taxon>
        <taxon>Bacillales</taxon>
        <taxon>Bacillaceae</taxon>
        <taxon>Halobacillus</taxon>
    </lineage>
</organism>
<feature type="compositionally biased region" description="Polar residues" evidence="1">
    <location>
        <begin position="75"/>
        <end position="86"/>
    </location>
</feature>
<keyword evidence="2" id="KW-1133">Transmembrane helix</keyword>
<evidence type="ECO:0000256" key="1">
    <source>
        <dbReference type="SAM" id="MobiDB-lite"/>
    </source>
</evidence>
<name>A0ABS3DTQ0_9BACI</name>
<dbReference type="RefSeq" id="WP_206932837.1">
    <property type="nucleotide sequence ID" value="NZ_JAEKJY010000001.1"/>
</dbReference>
<gene>
    <name evidence="3" type="ORF">JF544_05705</name>
</gene>
<dbReference type="EMBL" id="JAEKJY010000001">
    <property type="protein sequence ID" value="MBN8234732.1"/>
    <property type="molecule type" value="Genomic_DNA"/>
</dbReference>
<evidence type="ECO:0000313" key="3">
    <source>
        <dbReference type="EMBL" id="MBN8234732.1"/>
    </source>
</evidence>
<evidence type="ECO:0000313" key="4">
    <source>
        <dbReference type="Proteomes" id="UP000663970"/>
    </source>
</evidence>
<reference evidence="3 4" key="1">
    <citation type="submission" date="2020-12" db="EMBL/GenBank/DDBJ databases">
        <title>Oil enriched cultivation method for isolating marine PHA-producing bacteria.</title>
        <authorList>
            <person name="Zheng W."/>
            <person name="Yu S."/>
            <person name="Huang Y."/>
        </authorList>
    </citation>
    <scope>NUCLEOTIDE SEQUENCE [LARGE SCALE GENOMIC DNA]</scope>
    <source>
        <strain evidence="3 4">SY-2-6</strain>
    </source>
</reference>
<feature type="compositionally biased region" description="Low complexity" evidence="1">
    <location>
        <begin position="87"/>
        <end position="103"/>
    </location>
</feature>
<comment type="caution">
    <text evidence="3">The sequence shown here is derived from an EMBL/GenBank/DDBJ whole genome shotgun (WGS) entry which is preliminary data.</text>
</comment>
<keyword evidence="2" id="KW-0472">Membrane</keyword>
<evidence type="ECO:0008006" key="5">
    <source>
        <dbReference type="Google" id="ProtNLM"/>
    </source>
</evidence>
<keyword evidence="2" id="KW-0812">Transmembrane</keyword>
<feature type="transmembrane region" description="Helical" evidence="2">
    <location>
        <begin position="46"/>
        <end position="68"/>
    </location>
</feature>
<feature type="region of interest" description="Disordered" evidence="1">
    <location>
        <begin position="75"/>
        <end position="115"/>
    </location>
</feature>
<keyword evidence="4" id="KW-1185">Reference proteome</keyword>
<accession>A0ABS3DTQ0</accession>
<sequence>MKKSNRQDVEEQLSRLPSIKDHQSREILYQAVNEKLHRKKKRVPSWLGPGFAVCAVLILLAVFIPVFMSQHQQLNTQPSTQTSDKASPSLENPENESSTWSAAKEGEESSEAPDASLSIMEDEWFTFVYPGRNAEVVIPVSTHDALPFTKEIAEEKGLSDRLLQNVEIDIDEAAEKAEVTFPDEFDPAGTAYVQMLMESIRWELEGKGVQTIALNRPSYDSVPMGNYGELDSLDPISEGEYMFKLYQYNAQSPTYLAPVPTEGKPSLEEVLNLMKEKGGGTYIKPSVPDHVEFAVDKAEEGHVQLDISHQEWRSEQELILMIEAVSATARHFGMSRVTFGGMGVEEAGGYDLTKPVDLPAPFNVEP</sequence>
<dbReference type="Proteomes" id="UP000663970">
    <property type="component" value="Unassembled WGS sequence"/>
</dbReference>
<protein>
    <recommendedName>
        <fullName evidence="5">Sigma-X negative effector</fullName>
    </recommendedName>
</protein>